<dbReference type="PANTHER" id="PTHR11932">
    <property type="entry name" value="CULLIN"/>
    <property type="match status" value="1"/>
</dbReference>
<name>A0ABQ0DA03_9EUKA</name>
<evidence type="ECO:0000313" key="4">
    <source>
        <dbReference type="EMBL" id="GAB1219664.1"/>
    </source>
</evidence>
<organism evidence="4 5">
    <name type="scientific">Entamoeba nuttalli</name>
    <dbReference type="NCBI Taxonomy" id="412467"/>
    <lineage>
        <taxon>Eukaryota</taxon>
        <taxon>Amoebozoa</taxon>
        <taxon>Evosea</taxon>
        <taxon>Archamoebae</taxon>
        <taxon>Mastigamoebida</taxon>
        <taxon>Entamoebidae</taxon>
        <taxon>Entamoeba</taxon>
    </lineage>
</organism>
<protein>
    <recommendedName>
        <fullName evidence="3">Cullin family profile domain-containing protein</fullName>
    </recommendedName>
</protein>
<sequence length="677" mass="78801">MEVTQDSIAQLYDALDPFLNIVVMQNNDSVTTPCVLASMNDLVYSFFCEHYWDDKGLVIKMIEKIVSRFSEQRFERFRLVTNENIVLALESEFVIWKRVRKCLMITFLSIDTLVHVNYINTILNNSYRDSFVKQLQSQMNISKKLMAVLSSWRMKGFIDQKEELGRIFKYLEGYDTNFVLFLSNEFLLQAQKDYKVMSEKFPINNPIQLQEVYSKEVLLINETLPLVKRNAITYLNTILLADRCEDFKCISNTLGNTEELTALIELAEVSGIEEKVFIFLKDGVKEKTKIQLEQYWSDDAVSLGDGILEFSKKIDRVLSVLKGQWIEYFKKGISEGILSLEPLKKSPDLLAILLAEYCNHIVSSFCTSEEIGLICDFISLLNNKDILLIQYAKYLPDKIMYGDEINFETNSCFIKRLTNLIGKALTYPIQQILSELQSSQIFTQQISKILPIQTNVNVLSNQKLFKPPFGMKLPPLIDQSWKIINDQYNSVHEKRKLVLCDNSSIVECVINKCKIQIPLPHYCVLLLCQNEQRNEEVISKENKFDIEITQIIIEDLIKSQLLISKENKTFIFNGEFNKAGNLKIKCNFKKKSKTEEIKSENDEVEERRFQMVISILVRIMKRLKRISYQDLCRLTVDELKKSFVPDVRILKKGVEYMLENEYAQRDETDKNTLIYMV</sequence>
<dbReference type="SMART" id="SM00884">
    <property type="entry name" value="Cullin_Nedd8"/>
    <property type="match status" value="1"/>
</dbReference>
<dbReference type="Gene3D" id="3.30.230.130">
    <property type="entry name" value="Cullin, Chain C, Domain 2"/>
    <property type="match status" value="1"/>
</dbReference>
<dbReference type="Proteomes" id="UP001628156">
    <property type="component" value="Unassembled WGS sequence"/>
</dbReference>
<evidence type="ECO:0000313" key="5">
    <source>
        <dbReference type="Proteomes" id="UP001628156"/>
    </source>
</evidence>
<comment type="pathway">
    <text evidence="1">Protein modification; protein ubiquitination.</text>
</comment>
<dbReference type="EMBL" id="BAAFRS010000041">
    <property type="protein sequence ID" value="GAB1219664.1"/>
    <property type="molecule type" value="Genomic_DNA"/>
</dbReference>
<dbReference type="InterPro" id="IPR019559">
    <property type="entry name" value="Cullin_neddylation_domain"/>
</dbReference>
<dbReference type="Gene3D" id="1.10.10.10">
    <property type="entry name" value="Winged helix-like DNA-binding domain superfamily/Winged helix DNA-binding domain"/>
    <property type="match status" value="1"/>
</dbReference>
<evidence type="ECO:0000256" key="1">
    <source>
        <dbReference type="ARBA" id="ARBA00004906"/>
    </source>
</evidence>
<evidence type="ECO:0000256" key="2">
    <source>
        <dbReference type="PROSITE-ProRule" id="PRU00330"/>
    </source>
</evidence>
<dbReference type="PROSITE" id="PS50069">
    <property type="entry name" value="CULLIN_2"/>
    <property type="match status" value="1"/>
</dbReference>
<dbReference type="Pfam" id="PF10557">
    <property type="entry name" value="Cullin_Nedd8"/>
    <property type="match status" value="1"/>
</dbReference>
<dbReference type="Gene3D" id="1.20.1310.10">
    <property type="entry name" value="Cullin Repeats"/>
    <property type="match status" value="1"/>
</dbReference>
<accession>A0ABQ0DA03</accession>
<dbReference type="InterPro" id="IPR045093">
    <property type="entry name" value="Cullin"/>
</dbReference>
<evidence type="ECO:0000259" key="3">
    <source>
        <dbReference type="PROSITE" id="PS50069"/>
    </source>
</evidence>
<dbReference type="InterPro" id="IPR036388">
    <property type="entry name" value="WH-like_DNA-bd_sf"/>
</dbReference>
<gene>
    <name evidence="4" type="ORF">ENUP19_0041G0010</name>
</gene>
<keyword evidence="5" id="KW-1185">Reference proteome</keyword>
<comment type="similarity">
    <text evidence="2">Belongs to the cullin family.</text>
</comment>
<dbReference type="InterPro" id="IPR036390">
    <property type="entry name" value="WH_DNA-bd_sf"/>
</dbReference>
<comment type="caution">
    <text evidence="4">The sequence shown here is derived from an EMBL/GenBank/DDBJ whole genome shotgun (WGS) entry which is preliminary data.</text>
</comment>
<dbReference type="InterPro" id="IPR036317">
    <property type="entry name" value="Cullin_homology_sf"/>
</dbReference>
<reference evidence="4 5" key="1">
    <citation type="journal article" date="2019" name="PLoS Negl. Trop. Dis.">
        <title>Whole genome sequencing of Entamoeba nuttalli reveals mammalian host-related molecular signatures and a novel octapeptide-repeat surface protein.</title>
        <authorList>
            <person name="Tanaka M."/>
            <person name="Makiuchi T."/>
            <person name="Komiyama T."/>
            <person name="Shiina T."/>
            <person name="Osaki K."/>
            <person name="Tachibana H."/>
        </authorList>
    </citation>
    <scope>NUCLEOTIDE SEQUENCE [LARGE SCALE GENOMIC DNA]</scope>
    <source>
        <strain evidence="4 5">P19-061405</strain>
    </source>
</reference>
<dbReference type="SUPFAM" id="SSF75632">
    <property type="entry name" value="Cullin homology domain"/>
    <property type="match status" value="1"/>
</dbReference>
<dbReference type="SUPFAM" id="SSF46785">
    <property type="entry name" value="Winged helix' DNA-binding domain"/>
    <property type="match status" value="1"/>
</dbReference>
<dbReference type="InterPro" id="IPR016158">
    <property type="entry name" value="Cullin_homology"/>
</dbReference>
<proteinExistence type="inferred from homology"/>
<feature type="domain" description="Cullin family profile" evidence="3">
    <location>
        <begin position="377"/>
        <end position="497"/>
    </location>
</feature>